<dbReference type="PANTHER" id="PTHR21319">
    <property type="entry name" value="RING FINGER AND CHY ZINC FINGER DOMAIN-CONTAINING PROTEIN 1"/>
    <property type="match status" value="1"/>
</dbReference>
<feature type="domain" description="CHY-type" evidence="6">
    <location>
        <begin position="335"/>
        <end position="408"/>
    </location>
</feature>
<evidence type="ECO:0000256" key="1">
    <source>
        <dbReference type="ARBA" id="ARBA00022723"/>
    </source>
</evidence>
<dbReference type="SUPFAM" id="SSF161245">
    <property type="entry name" value="Zinc hairpin stack"/>
    <property type="match status" value="1"/>
</dbReference>
<feature type="region of interest" description="Disordered" evidence="5">
    <location>
        <begin position="306"/>
        <end position="332"/>
    </location>
</feature>
<feature type="compositionally biased region" description="Low complexity" evidence="5">
    <location>
        <begin position="25"/>
        <end position="53"/>
    </location>
</feature>
<dbReference type="InterPro" id="IPR017921">
    <property type="entry name" value="Znf_CTCHY"/>
</dbReference>
<protein>
    <submittedName>
        <fullName evidence="8">E3 ubiquitin-protein ligase RZFP34</fullName>
    </submittedName>
</protein>
<dbReference type="EMBL" id="JARQWQ010000100">
    <property type="protein sequence ID" value="KAK2551215.1"/>
    <property type="molecule type" value="Genomic_DNA"/>
</dbReference>
<organism evidence="8 9">
    <name type="scientific">Acropora cervicornis</name>
    <name type="common">Staghorn coral</name>
    <dbReference type="NCBI Taxonomy" id="6130"/>
    <lineage>
        <taxon>Eukaryota</taxon>
        <taxon>Metazoa</taxon>
        <taxon>Cnidaria</taxon>
        <taxon>Anthozoa</taxon>
        <taxon>Hexacorallia</taxon>
        <taxon>Scleractinia</taxon>
        <taxon>Astrocoeniina</taxon>
        <taxon>Acroporidae</taxon>
        <taxon>Acropora</taxon>
    </lineage>
</organism>
<feature type="compositionally biased region" description="Basic and acidic residues" evidence="5">
    <location>
        <begin position="75"/>
        <end position="88"/>
    </location>
</feature>
<evidence type="ECO:0000256" key="5">
    <source>
        <dbReference type="SAM" id="MobiDB-lite"/>
    </source>
</evidence>
<dbReference type="InterPro" id="IPR037275">
    <property type="entry name" value="Znf_CTCHY_sf"/>
</dbReference>
<feature type="region of interest" description="Disordered" evidence="5">
    <location>
        <begin position="1"/>
        <end position="150"/>
    </location>
</feature>
<keyword evidence="1" id="KW-0479">Metal-binding</keyword>
<dbReference type="PANTHER" id="PTHR21319:SF53">
    <property type="entry name" value="RING FINGER AND CHY ZINC FINGER DOMAIN-CONTAINING PROTEIN 1"/>
    <property type="match status" value="1"/>
</dbReference>
<name>A0AAD9PYW2_ACRCE</name>
<evidence type="ECO:0000313" key="8">
    <source>
        <dbReference type="EMBL" id="KAK2551215.1"/>
    </source>
</evidence>
<keyword evidence="2 4" id="KW-0863">Zinc-finger</keyword>
<sequence>MAGVSPVVDDMQGTSIESCNGKIGSSCSGPRASSASAESDSGISSSGNSAFLSLLTGRDGLIVGDGNQLTLQHNSMERDKRTVGRGECDPDCSSKAGDQPPPEHNPSEPDQLTEGSREPDAANSSYRNWERQGARPKHTQMQGPVGLPVWPSSRLVSDSVAEDLLPHHSQDKVVRESPERFRDTSFVHGSDSPYFGTVLPPDYFVTNDHSLTGEEDSSREWDSLLDQNFCGSLLSQQQINTPISPNSWFVNGSTCSDYDAGIHPRYSLYRAQRNDVEANDYSPVASEQGTAEPEQLMSELQEKKQLIRDKGERTRREQEDSKWQGAEPSQQEDVSTGSRRLCEHYERRCRVRFSCCTKFYPCHNCHNNSTNCQNGEAKARDATHLKCSLCQFEQEIDQSSDVCHSCGEKMAAYFCFICKHFKSSDKNPYHCDQCGICRHYKDKKFHCKVCNVCLDKRLNNNHKCRPDSGHDECCICFEDTFPGCLILPCSHKIPGSMKDSREAGYVKVTVNSVPYKSNGCLRVGIHLPFGG</sequence>
<dbReference type="InterPro" id="IPR037274">
    <property type="entry name" value="Znf_CHY_sf"/>
</dbReference>
<evidence type="ECO:0000256" key="2">
    <source>
        <dbReference type="ARBA" id="ARBA00022771"/>
    </source>
</evidence>
<proteinExistence type="predicted"/>
<feature type="domain" description="CTCHY-type" evidence="7">
    <location>
        <begin position="410"/>
        <end position="472"/>
    </location>
</feature>
<reference evidence="8" key="2">
    <citation type="journal article" date="2023" name="Science">
        <title>Genomic signatures of disease resistance in endangered staghorn corals.</title>
        <authorList>
            <person name="Vollmer S.V."/>
            <person name="Selwyn J.D."/>
            <person name="Despard B.A."/>
            <person name="Roesel C.L."/>
        </authorList>
    </citation>
    <scope>NUCLEOTIDE SEQUENCE</scope>
    <source>
        <strain evidence="8">K2</strain>
    </source>
</reference>
<accession>A0AAD9PYW2</accession>
<dbReference type="Proteomes" id="UP001249851">
    <property type="component" value="Unassembled WGS sequence"/>
</dbReference>
<dbReference type="InterPro" id="IPR008913">
    <property type="entry name" value="Znf_CHY"/>
</dbReference>
<keyword evidence="3" id="KW-0862">Zinc</keyword>
<dbReference type="GO" id="GO:0016567">
    <property type="term" value="P:protein ubiquitination"/>
    <property type="evidence" value="ECO:0007669"/>
    <property type="project" value="TreeGrafter"/>
</dbReference>
<dbReference type="GO" id="GO:0061630">
    <property type="term" value="F:ubiquitin protein ligase activity"/>
    <property type="evidence" value="ECO:0007669"/>
    <property type="project" value="TreeGrafter"/>
</dbReference>
<evidence type="ECO:0000259" key="7">
    <source>
        <dbReference type="PROSITE" id="PS51270"/>
    </source>
</evidence>
<reference evidence="8" key="1">
    <citation type="journal article" date="2023" name="G3 (Bethesda)">
        <title>Whole genome assembly and annotation of the endangered Caribbean coral Acropora cervicornis.</title>
        <authorList>
            <person name="Selwyn J.D."/>
            <person name="Vollmer S.V."/>
        </authorList>
    </citation>
    <scope>NUCLEOTIDE SEQUENCE</scope>
    <source>
        <strain evidence="8">K2</strain>
    </source>
</reference>
<dbReference type="GO" id="GO:0005634">
    <property type="term" value="C:nucleus"/>
    <property type="evidence" value="ECO:0007669"/>
    <property type="project" value="TreeGrafter"/>
</dbReference>
<evidence type="ECO:0000259" key="6">
    <source>
        <dbReference type="PROSITE" id="PS51266"/>
    </source>
</evidence>
<evidence type="ECO:0000256" key="4">
    <source>
        <dbReference type="PROSITE-ProRule" id="PRU00601"/>
    </source>
</evidence>
<dbReference type="SUPFAM" id="SSF161219">
    <property type="entry name" value="CHY zinc finger-like"/>
    <property type="match status" value="1"/>
</dbReference>
<keyword evidence="9" id="KW-1185">Reference proteome</keyword>
<dbReference type="GO" id="GO:0006511">
    <property type="term" value="P:ubiquitin-dependent protein catabolic process"/>
    <property type="evidence" value="ECO:0007669"/>
    <property type="project" value="TreeGrafter"/>
</dbReference>
<feature type="compositionally biased region" description="Basic and acidic residues" evidence="5">
    <location>
        <begin position="306"/>
        <end position="322"/>
    </location>
</feature>
<dbReference type="AlphaFoldDB" id="A0AAD9PYW2"/>
<gene>
    <name evidence="8" type="ORF">P5673_027979</name>
</gene>
<comment type="caution">
    <text evidence="8">The sequence shown here is derived from an EMBL/GenBank/DDBJ whole genome shotgun (WGS) entry which is preliminary data.</text>
</comment>
<evidence type="ECO:0000256" key="3">
    <source>
        <dbReference type="ARBA" id="ARBA00022833"/>
    </source>
</evidence>
<dbReference type="PROSITE" id="PS51270">
    <property type="entry name" value="ZF_CTCHY"/>
    <property type="match status" value="1"/>
</dbReference>
<evidence type="ECO:0000313" key="9">
    <source>
        <dbReference type="Proteomes" id="UP001249851"/>
    </source>
</evidence>
<dbReference type="PROSITE" id="PS51266">
    <property type="entry name" value="ZF_CHY"/>
    <property type="match status" value="1"/>
</dbReference>
<dbReference type="Pfam" id="PF05495">
    <property type="entry name" value="zf-CHY"/>
    <property type="match status" value="1"/>
</dbReference>
<dbReference type="GO" id="GO:0008270">
    <property type="term" value="F:zinc ion binding"/>
    <property type="evidence" value="ECO:0007669"/>
    <property type="project" value="UniProtKB-KW"/>
</dbReference>